<evidence type="ECO:0000256" key="9">
    <source>
        <dbReference type="SAM" id="MobiDB-lite"/>
    </source>
</evidence>
<dbReference type="STRING" id="554055.A0A2P6V5Z5"/>
<dbReference type="OrthoDB" id="339764at2759"/>
<keyword evidence="4" id="KW-0408">Iron</keyword>
<dbReference type="PANTHER" id="PTHR11496:SF83">
    <property type="entry name" value="HYDROXYACID-OXOACID TRANSHYDROGENASE, MITOCHONDRIAL"/>
    <property type="match status" value="1"/>
</dbReference>
<dbReference type="Gene3D" id="3.40.50.1970">
    <property type="match status" value="1"/>
</dbReference>
<dbReference type="InterPro" id="IPR018211">
    <property type="entry name" value="ADH_Fe_CS"/>
</dbReference>
<evidence type="ECO:0000256" key="4">
    <source>
        <dbReference type="ARBA" id="ARBA00023004"/>
    </source>
</evidence>
<evidence type="ECO:0000256" key="3">
    <source>
        <dbReference type="ARBA" id="ARBA00023002"/>
    </source>
</evidence>
<feature type="domain" description="Fe-containing alcohol dehydrogenase-like C-terminal" evidence="12">
    <location>
        <begin position="726"/>
        <end position="942"/>
    </location>
</feature>
<dbReference type="Pfam" id="PF00465">
    <property type="entry name" value="Fe-ADH"/>
    <property type="match status" value="1"/>
</dbReference>
<evidence type="ECO:0000256" key="1">
    <source>
        <dbReference type="ARBA" id="ARBA00001954"/>
    </source>
</evidence>
<name>A0A2P6V5Z5_9CHLO</name>
<sequence length="965" mass="103700">MMSAAAGRPGALCASRGIRAPLLPARRPVTRGTKMAVNAFKNAEKDQKAKIEPAAEAPPAAKQNGTSDGAPAAAAPLPSTPAAADEMAHLKAALAAAKKAQAQYSTFSQAQVDKIFKAAALAANSARIPLAKMAVEETRMGVLEDKVTKNHFASEFVYNKYKHTKTCGVIEVDAAGGVTKVAEPVGVIAGIVPTTNPTSTAIFKALLTLKTRNALILCPHPRASKCTVAAARIVRDAAEAAGCPPGVISWIENPSLPITSAVMSAPEVSLVLATGGPSMVRAAYSSGHPALGVGAGNTPAVIDETANIQTAVSSILLSKTFDNGVICASEQSVVVVDEVYEQVKAEFIRRGAYFLTEEEKGKVRSKIFINGRLNADIVGQSAQKLAKLFGIEVPYWTKVIIGEVDRVGKDEPLSEEKLCPVLAMYRSADFPAAVVTADTLVNLFGPGHTSVLHTNPRNRDHIQYFNTAIKTVRVLVNTPASHGAIGDLYNFHLNPSLTLGCGSWGSTSVSTNVGPEHLLNIKNGIERRENMLWFRVPPKIYFKGGSLDTGLRDLRGKLRAFIVTDKPLFDMGYVDRVTDVLDSMSVHHQTFYHVPADPDLSCIEAGVREMREFRPDVVIAIGGGSPMDAAKVMWLMYEAPHIEFESLAVRFMDIRKRVYELPAEVGQKSDLVCIPTTSGTGSEVTPFAVVTDDRTGQKYPLADYALTPTMAIVDTHLVLDMPQRLTAYGGLDTLTHALESYVSIFSTPYTQGLSKEATALIIKYLPRAYNEGSKDYEAREQVHSAATIAGMAFGNAFLGICHSLAHKVGAQFHVAHGLANAALISHVIRYNATDRPPKQAAFPQYEYPRGKERYAELADMLGLGGPGMRPREKVRALILAVEELKAKCAVPATLKEIIGADKEGEFFAALDEMAENAFDDQCTGANPRYPRIAELRQILIDAWGTPIAETLTVEAGMGATRVPMD</sequence>
<comment type="similarity">
    <text evidence="8">In the C-terminal section; belongs to the iron-containing alcohol dehydrogenase family.</text>
</comment>
<dbReference type="CDD" id="cd07122">
    <property type="entry name" value="ALDH_F20_ACDH"/>
    <property type="match status" value="1"/>
</dbReference>
<dbReference type="InterPro" id="IPR056798">
    <property type="entry name" value="ADH_Fe_C"/>
</dbReference>
<dbReference type="FunFam" id="3.40.50.1970:FF:000002">
    <property type="entry name" value="Aldehyde-alcohol dehydrogenase"/>
    <property type="match status" value="1"/>
</dbReference>
<dbReference type="Proteomes" id="UP000239649">
    <property type="component" value="Unassembled WGS sequence"/>
</dbReference>
<dbReference type="InterPro" id="IPR016162">
    <property type="entry name" value="Ald_DH_N"/>
</dbReference>
<keyword evidence="3" id="KW-0560">Oxidoreductase</keyword>
<proteinExistence type="inferred from homology"/>
<dbReference type="FunFam" id="3.40.309.10:FF:000007">
    <property type="entry name" value="Aldehyde-alcohol dehydrogenase"/>
    <property type="match status" value="1"/>
</dbReference>
<dbReference type="InterPro" id="IPR039697">
    <property type="entry name" value="Alcohol_dehydrogenase_Fe"/>
</dbReference>
<dbReference type="NCBIfam" id="NF010378">
    <property type="entry name" value="PRK13805.1"/>
    <property type="match status" value="1"/>
</dbReference>
<protein>
    <recommendedName>
        <fullName evidence="2">alcohol dehydrogenase</fullName>
        <ecNumber evidence="2">1.1.1.1</ecNumber>
    </recommendedName>
</protein>
<evidence type="ECO:0000256" key="7">
    <source>
        <dbReference type="ARBA" id="ARBA00035641"/>
    </source>
</evidence>
<dbReference type="SUPFAM" id="SSF56796">
    <property type="entry name" value="Dehydroquinate synthase-like"/>
    <property type="match status" value="1"/>
</dbReference>
<dbReference type="Gene3D" id="1.20.1090.10">
    <property type="entry name" value="Dehydroquinate synthase-like - alpha domain"/>
    <property type="match status" value="1"/>
</dbReference>
<dbReference type="InterPro" id="IPR022357">
    <property type="entry name" value="MIP_CS"/>
</dbReference>
<evidence type="ECO:0000259" key="12">
    <source>
        <dbReference type="Pfam" id="PF25137"/>
    </source>
</evidence>
<dbReference type="GO" id="GO:0005739">
    <property type="term" value="C:mitochondrion"/>
    <property type="evidence" value="ECO:0007669"/>
    <property type="project" value="TreeGrafter"/>
</dbReference>
<dbReference type="InterPro" id="IPR012079">
    <property type="entry name" value="Bifunc_Ald-ADH"/>
</dbReference>
<dbReference type="Gene3D" id="3.40.605.10">
    <property type="entry name" value="Aldehyde Dehydrogenase, Chain A, domain 1"/>
    <property type="match status" value="1"/>
</dbReference>
<dbReference type="Pfam" id="PF25137">
    <property type="entry name" value="ADH_Fe_C"/>
    <property type="match status" value="1"/>
</dbReference>
<comment type="cofactor">
    <cofactor evidence="1">
        <name>Fe(2+)</name>
        <dbReference type="ChEBI" id="CHEBI:29033"/>
    </cofactor>
</comment>
<feature type="domain" description="Aldehyde dehydrogenase" evidence="10">
    <location>
        <begin position="80"/>
        <end position="349"/>
    </location>
</feature>
<reference evidence="13 14" key="1">
    <citation type="journal article" date="2018" name="Plant J.">
        <title>Genome sequences of Chlorella sorokiniana UTEX 1602 and Micractinium conductrix SAG 241.80: implications to maltose excretion by a green alga.</title>
        <authorList>
            <person name="Arriola M.B."/>
            <person name="Velmurugan N."/>
            <person name="Zhang Y."/>
            <person name="Plunkett M.H."/>
            <person name="Hondzo H."/>
            <person name="Barney B.M."/>
        </authorList>
    </citation>
    <scope>NUCLEOTIDE SEQUENCE [LARGE SCALE GENOMIC DNA]</scope>
    <source>
        <strain evidence="13 14">SAG 241.80</strain>
    </source>
</reference>
<dbReference type="GO" id="GO:0004022">
    <property type="term" value="F:alcohol dehydrogenase (NAD+) activity"/>
    <property type="evidence" value="ECO:0007669"/>
    <property type="project" value="UniProtKB-EC"/>
</dbReference>
<dbReference type="GO" id="GO:0008774">
    <property type="term" value="F:acetaldehyde dehydrogenase (acetylating) activity"/>
    <property type="evidence" value="ECO:0007669"/>
    <property type="project" value="UniProtKB-ARBA"/>
</dbReference>
<dbReference type="PROSITE" id="PS00060">
    <property type="entry name" value="ADH_IRON_2"/>
    <property type="match status" value="1"/>
</dbReference>
<dbReference type="InterPro" id="IPR034789">
    <property type="entry name" value="AAD_C"/>
</dbReference>
<dbReference type="Gene3D" id="3.40.309.10">
    <property type="entry name" value="Aldehyde Dehydrogenase, Chain A, domain 2"/>
    <property type="match status" value="1"/>
</dbReference>
<accession>A0A2P6V5Z5</accession>
<evidence type="ECO:0000256" key="5">
    <source>
        <dbReference type="ARBA" id="ARBA00023027"/>
    </source>
</evidence>
<dbReference type="InterPro" id="IPR015590">
    <property type="entry name" value="Aldehyde_DH_dom"/>
</dbReference>
<keyword evidence="6" id="KW-0511">Multifunctional enzyme</keyword>
<evidence type="ECO:0000259" key="10">
    <source>
        <dbReference type="Pfam" id="PF00171"/>
    </source>
</evidence>
<dbReference type="InterPro" id="IPR016163">
    <property type="entry name" value="Ald_DH_C"/>
</dbReference>
<feature type="domain" description="Alcohol dehydrogenase iron-type/glycerol dehydrogenase GldA" evidence="11">
    <location>
        <begin position="537"/>
        <end position="715"/>
    </location>
</feature>
<dbReference type="EC" id="1.1.1.1" evidence="2"/>
<evidence type="ECO:0000259" key="11">
    <source>
        <dbReference type="Pfam" id="PF00465"/>
    </source>
</evidence>
<evidence type="ECO:0000256" key="8">
    <source>
        <dbReference type="ARBA" id="ARBA00035645"/>
    </source>
</evidence>
<dbReference type="GO" id="GO:0046872">
    <property type="term" value="F:metal ion binding"/>
    <property type="evidence" value="ECO:0007669"/>
    <property type="project" value="InterPro"/>
</dbReference>
<evidence type="ECO:0000313" key="14">
    <source>
        <dbReference type="Proteomes" id="UP000239649"/>
    </source>
</evidence>
<comment type="similarity">
    <text evidence="7">In the N-terminal section; belongs to the aldehyde dehydrogenase family.</text>
</comment>
<feature type="region of interest" description="Disordered" evidence="9">
    <location>
        <begin position="42"/>
        <end position="80"/>
    </location>
</feature>
<evidence type="ECO:0000256" key="2">
    <source>
        <dbReference type="ARBA" id="ARBA00013190"/>
    </source>
</evidence>
<dbReference type="FunFam" id="1.20.1090.10:FF:000001">
    <property type="entry name" value="Aldehyde-alcohol dehydrogenase"/>
    <property type="match status" value="1"/>
</dbReference>
<dbReference type="Pfam" id="PF00171">
    <property type="entry name" value="Aldedh"/>
    <property type="match status" value="1"/>
</dbReference>
<feature type="compositionally biased region" description="Basic and acidic residues" evidence="9">
    <location>
        <begin position="42"/>
        <end position="53"/>
    </location>
</feature>
<feature type="compositionally biased region" description="Low complexity" evidence="9">
    <location>
        <begin position="70"/>
        <end position="80"/>
    </location>
</feature>
<dbReference type="CDD" id="cd08178">
    <property type="entry name" value="AAD_C"/>
    <property type="match status" value="1"/>
</dbReference>
<gene>
    <name evidence="13" type="ORF">C2E20_6954</name>
</gene>
<dbReference type="PANTHER" id="PTHR11496">
    <property type="entry name" value="ALCOHOL DEHYDROGENASE"/>
    <property type="match status" value="1"/>
</dbReference>
<dbReference type="InterPro" id="IPR001670">
    <property type="entry name" value="ADH_Fe/GldA"/>
</dbReference>
<dbReference type="AlphaFoldDB" id="A0A2P6V5Z5"/>
<dbReference type="PROSITE" id="PS00913">
    <property type="entry name" value="ADH_IRON_1"/>
    <property type="match status" value="1"/>
</dbReference>
<dbReference type="SUPFAM" id="SSF53720">
    <property type="entry name" value="ALDH-like"/>
    <property type="match status" value="1"/>
</dbReference>
<evidence type="ECO:0000313" key="13">
    <source>
        <dbReference type="EMBL" id="PSC69509.1"/>
    </source>
</evidence>
<dbReference type="EMBL" id="LHPF02000026">
    <property type="protein sequence ID" value="PSC69509.1"/>
    <property type="molecule type" value="Genomic_DNA"/>
</dbReference>
<keyword evidence="14" id="KW-1185">Reference proteome</keyword>
<evidence type="ECO:0000256" key="6">
    <source>
        <dbReference type="ARBA" id="ARBA00023268"/>
    </source>
</evidence>
<organism evidence="13 14">
    <name type="scientific">Micractinium conductrix</name>
    <dbReference type="NCBI Taxonomy" id="554055"/>
    <lineage>
        <taxon>Eukaryota</taxon>
        <taxon>Viridiplantae</taxon>
        <taxon>Chlorophyta</taxon>
        <taxon>core chlorophytes</taxon>
        <taxon>Trebouxiophyceae</taxon>
        <taxon>Chlorellales</taxon>
        <taxon>Chlorellaceae</taxon>
        <taxon>Chlorella clade</taxon>
        <taxon>Micractinium</taxon>
    </lineage>
</organism>
<comment type="caution">
    <text evidence="13">The sequence shown here is derived from an EMBL/GenBank/DDBJ whole genome shotgun (WGS) entry which is preliminary data.</text>
</comment>
<keyword evidence="5" id="KW-0520">NAD</keyword>
<dbReference type="PROSITE" id="PS00221">
    <property type="entry name" value="MIP"/>
    <property type="match status" value="1"/>
</dbReference>
<dbReference type="InterPro" id="IPR016161">
    <property type="entry name" value="Ald_DH/histidinol_DH"/>
</dbReference>